<evidence type="ECO:0000313" key="5">
    <source>
        <dbReference type="EMBL" id="RXR28848.1"/>
    </source>
</evidence>
<dbReference type="InterPro" id="IPR039422">
    <property type="entry name" value="MarR/SlyA-like"/>
</dbReference>
<dbReference type="InterPro" id="IPR000835">
    <property type="entry name" value="HTH_MarR-typ"/>
</dbReference>
<organism evidence="5 6">
    <name type="scientific">Sphingobium fluviale</name>
    <dbReference type="NCBI Taxonomy" id="2506423"/>
    <lineage>
        <taxon>Bacteria</taxon>
        <taxon>Pseudomonadati</taxon>
        <taxon>Pseudomonadota</taxon>
        <taxon>Alphaproteobacteria</taxon>
        <taxon>Sphingomonadales</taxon>
        <taxon>Sphingomonadaceae</taxon>
        <taxon>Sphingobium</taxon>
    </lineage>
</organism>
<sequence>MESNIAFLCSDIGRLFRKRFGELARQSGPTGAQWRALLVVQRYPGINQGMLAEHLDVEPITACRMVDRLEQAKLIERRRDPNDRRAWALFLTEAAVPTVSELKATGARLLDWVTSDLTEQEVETLSRCLSKIRDKIVTAEENGSQQESHNG</sequence>
<dbReference type="InterPro" id="IPR036390">
    <property type="entry name" value="WH_DNA-bd_sf"/>
</dbReference>
<dbReference type="Proteomes" id="UP000290958">
    <property type="component" value="Unassembled WGS sequence"/>
</dbReference>
<dbReference type="PROSITE" id="PS50995">
    <property type="entry name" value="HTH_MARR_2"/>
    <property type="match status" value="1"/>
</dbReference>
<comment type="caution">
    <text evidence="5">The sequence shown here is derived from an EMBL/GenBank/DDBJ whole genome shotgun (WGS) entry which is preliminary data.</text>
</comment>
<dbReference type="EMBL" id="SBKP01000007">
    <property type="protein sequence ID" value="RXR28848.1"/>
    <property type="molecule type" value="Genomic_DNA"/>
</dbReference>
<dbReference type="PANTHER" id="PTHR33164">
    <property type="entry name" value="TRANSCRIPTIONAL REGULATOR, MARR FAMILY"/>
    <property type="match status" value="1"/>
</dbReference>
<reference evidence="6" key="1">
    <citation type="submission" date="2019-01" db="EMBL/GenBank/DDBJ databases">
        <title>Cytophagaceae bacterium strain CAR-16.</title>
        <authorList>
            <person name="Chen W.-M."/>
        </authorList>
    </citation>
    <scope>NUCLEOTIDE SEQUENCE [LARGE SCALE GENOMIC DNA]</scope>
    <source>
        <strain evidence="6">CHR27</strain>
    </source>
</reference>
<dbReference type="Pfam" id="PF12802">
    <property type="entry name" value="MarR_2"/>
    <property type="match status" value="1"/>
</dbReference>
<evidence type="ECO:0000259" key="4">
    <source>
        <dbReference type="PROSITE" id="PS50995"/>
    </source>
</evidence>
<keyword evidence="6" id="KW-1185">Reference proteome</keyword>
<gene>
    <name evidence="5" type="ORF">EQG66_08575</name>
</gene>
<protein>
    <submittedName>
        <fullName evidence="5">MarR family transcriptional regulator</fullName>
    </submittedName>
</protein>
<dbReference type="GO" id="GO:0006950">
    <property type="term" value="P:response to stress"/>
    <property type="evidence" value="ECO:0007669"/>
    <property type="project" value="TreeGrafter"/>
</dbReference>
<keyword evidence="2" id="KW-0238">DNA-binding</keyword>
<name>A0A4Q1KGL0_9SPHN</name>
<accession>A0A4Q1KGL0</accession>
<evidence type="ECO:0000313" key="6">
    <source>
        <dbReference type="Proteomes" id="UP000290958"/>
    </source>
</evidence>
<dbReference type="GO" id="GO:0003677">
    <property type="term" value="F:DNA binding"/>
    <property type="evidence" value="ECO:0007669"/>
    <property type="project" value="UniProtKB-KW"/>
</dbReference>
<dbReference type="InterPro" id="IPR036388">
    <property type="entry name" value="WH-like_DNA-bd_sf"/>
</dbReference>
<dbReference type="Gene3D" id="1.10.10.10">
    <property type="entry name" value="Winged helix-like DNA-binding domain superfamily/Winged helix DNA-binding domain"/>
    <property type="match status" value="1"/>
</dbReference>
<keyword evidence="3" id="KW-0804">Transcription</keyword>
<dbReference type="SMART" id="SM00347">
    <property type="entry name" value="HTH_MARR"/>
    <property type="match status" value="1"/>
</dbReference>
<feature type="domain" description="HTH marR-type" evidence="4">
    <location>
        <begin position="2"/>
        <end position="134"/>
    </location>
</feature>
<dbReference type="AlphaFoldDB" id="A0A4Q1KGL0"/>
<proteinExistence type="predicted"/>
<keyword evidence="1" id="KW-0805">Transcription regulation</keyword>
<dbReference type="OrthoDB" id="582199at2"/>
<evidence type="ECO:0000256" key="3">
    <source>
        <dbReference type="ARBA" id="ARBA00023163"/>
    </source>
</evidence>
<evidence type="ECO:0000256" key="2">
    <source>
        <dbReference type="ARBA" id="ARBA00023125"/>
    </source>
</evidence>
<dbReference type="PRINTS" id="PR00598">
    <property type="entry name" value="HTHMARR"/>
</dbReference>
<evidence type="ECO:0000256" key="1">
    <source>
        <dbReference type="ARBA" id="ARBA00023015"/>
    </source>
</evidence>
<dbReference type="GO" id="GO:0003700">
    <property type="term" value="F:DNA-binding transcription factor activity"/>
    <property type="evidence" value="ECO:0007669"/>
    <property type="project" value="InterPro"/>
</dbReference>
<dbReference type="PANTHER" id="PTHR33164:SF64">
    <property type="entry name" value="TRANSCRIPTIONAL REGULATOR SLYA"/>
    <property type="match status" value="1"/>
</dbReference>
<dbReference type="SUPFAM" id="SSF46785">
    <property type="entry name" value="Winged helix' DNA-binding domain"/>
    <property type="match status" value="1"/>
</dbReference>